<dbReference type="Proteomes" id="UP001458880">
    <property type="component" value="Unassembled WGS sequence"/>
</dbReference>
<accession>A0AAW1HFB8</accession>
<evidence type="ECO:0000313" key="1">
    <source>
        <dbReference type="EMBL" id="KAK9674866.1"/>
    </source>
</evidence>
<dbReference type="SUPFAM" id="SSF57903">
    <property type="entry name" value="FYVE/PHD zinc finger"/>
    <property type="match status" value="1"/>
</dbReference>
<comment type="caution">
    <text evidence="1">The sequence shown here is derived from an EMBL/GenBank/DDBJ whole genome shotgun (WGS) entry which is preliminary data.</text>
</comment>
<keyword evidence="2" id="KW-1185">Reference proteome</keyword>
<evidence type="ECO:0008006" key="3">
    <source>
        <dbReference type="Google" id="ProtNLM"/>
    </source>
</evidence>
<dbReference type="InterPro" id="IPR011011">
    <property type="entry name" value="Znf_FYVE_PHD"/>
</dbReference>
<dbReference type="AlphaFoldDB" id="A0AAW1HFB8"/>
<dbReference type="EMBL" id="JASPKY010001445">
    <property type="protein sequence ID" value="KAK9674866.1"/>
    <property type="molecule type" value="Genomic_DNA"/>
</dbReference>
<organism evidence="1 2">
    <name type="scientific">Popillia japonica</name>
    <name type="common">Japanese beetle</name>
    <dbReference type="NCBI Taxonomy" id="7064"/>
    <lineage>
        <taxon>Eukaryota</taxon>
        <taxon>Metazoa</taxon>
        <taxon>Ecdysozoa</taxon>
        <taxon>Arthropoda</taxon>
        <taxon>Hexapoda</taxon>
        <taxon>Insecta</taxon>
        <taxon>Pterygota</taxon>
        <taxon>Neoptera</taxon>
        <taxon>Endopterygota</taxon>
        <taxon>Coleoptera</taxon>
        <taxon>Polyphaga</taxon>
        <taxon>Scarabaeiformia</taxon>
        <taxon>Scarabaeidae</taxon>
        <taxon>Rutelinae</taxon>
        <taxon>Popillia</taxon>
    </lineage>
</organism>
<gene>
    <name evidence="1" type="ORF">QE152_g40795</name>
</gene>
<dbReference type="InterPro" id="IPR013083">
    <property type="entry name" value="Znf_RING/FYVE/PHD"/>
</dbReference>
<dbReference type="CDD" id="cd15517">
    <property type="entry name" value="PHD_TCF19_like"/>
    <property type="match status" value="1"/>
</dbReference>
<evidence type="ECO:0000313" key="2">
    <source>
        <dbReference type="Proteomes" id="UP001458880"/>
    </source>
</evidence>
<name>A0AAW1HFB8_POPJA</name>
<protein>
    <recommendedName>
        <fullName evidence="3">Zinc finger PHD-type domain-containing protein</fullName>
    </recommendedName>
</protein>
<reference evidence="1 2" key="1">
    <citation type="journal article" date="2024" name="BMC Genomics">
        <title>De novo assembly and annotation of Popillia japonica's genome with initial clues to its potential as an invasive pest.</title>
        <authorList>
            <person name="Cucini C."/>
            <person name="Boschi S."/>
            <person name="Funari R."/>
            <person name="Cardaioli E."/>
            <person name="Iannotti N."/>
            <person name="Marturano G."/>
            <person name="Paoli F."/>
            <person name="Bruttini M."/>
            <person name="Carapelli A."/>
            <person name="Frati F."/>
            <person name="Nardi F."/>
        </authorList>
    </citation>
    <scope>NUCLEOTIDE SEQUENCE [LARGE SCALE GENOMIC DNA]</scope>
    <source>
        <strain evidence="1">DMR45628</strain>
    </source>
</reference>
<dbReference type="Gene3D" id="3.30.40.10">
    <property type="entry name" value="Zinc/RING finger domain, C3HC4 (zinc finger)"/>
    <property type="match status" value="1"/>
</dbReference>
<proteinExistence type="predicted"/>
<sequence length="342" mass="37561">MQPLDVCVYSPIKKLKNYFGRRINQYDIGKLFTPAYLKGATAQNAVKGFQTTGIFPYNPNIFRDEDFAPASLTDRLQEIPANRNSNKPAGYSSDKDIPLLNVVHKNKVPLHPPLASSCPVSSITTASLGQKSDVESTFPSSATPAIVKSNMAFDWPSISVASPSKTLVLHVAPLNSSSESLALTIKSSSVPSTSRVYYNELQKHVSPFDVRPVRKMCLTSSSSRKRKSQKSEILTSSPIKQQQLDKFNSKAVKYKKHAVTKPVSTMSTGQQNKKRVSHRKMSSKLAAITNNSDTNCNCLPCGEPFGDTGDDWIQCSGCKNWSHKLCSSYSGFGPFICDFCSK</sequence>